<sequence length="236" mass="24646">MDELESFASLRPEVTPLTEAERDAIRVRVLGATGAVVESHPRHASRQRTSRRRVLVAAVTLTVLVGTGAVVTVARSGHGGAGDVGVAQVGESSPSDAAEGITSDPGADFPSFQNGGQRAGASAYCGFTPDQLAGAPWALDGEVRSITTDVPGVWGSASSVIARLMVNSWFRGDGAEVDIVIPIGSELGTSLQRVHAGERLLLAGELREDGSLLAWACGFVTPWSPEENAVWVEAFR</sequence>
<keyword evidence="1" id="KW-0472">Membrane</keyword>
<organism evidence="2">
    <name type="scientific">freshwater metagenome</name>
    <dbReference type="NCBI Taxonomy" id="449393"/>
    <lineage>
        <taxon>unclassified sequences</taxon>
        <taxon>metagenomes</taxon>
        <taxon>ecological metagenomes</taxon>
    </lineage>
</organism>
<reference evidence="2" key="1">
    <citation type="submission" date="2020-05" db="EMBL/GenBank/DDBJ databases">
        <authorList>
            <person name="Chiriac C."/>
            <person name="Salcher M."/>
            <person name="Ghai R."/>
            <person name="Kavagutti S V."/>
        </authorList>
    </citation>
    <scope>NUCLEOTIDE SEQUENCE</scope>
</reference>
<dbReference type="AlphaFoldDB" id="A0A6J5YHF2"/>
<evidence type="ECO:0000313" key="3">
    <source>
        <dbReference type="EMBL" id="CAB4960842.1"/>
    </source>
</evidence>
<name>A0A6J5YHF2_9ZZZZ</name>
<evidence type="ECO:0000313" key="2">
    <source>
        <dbReference type="EMBL" id="CAB4323977.1"/>
    </source>
</evidence>
<keyword evidence="1" id="KW-1133">Transmembrane helix</keyword>
<accession>A0A6J5YHF2</accession>
<feature type="transmembrane region" description="Helical" evidence="1">
    <location>
        <begin position="54"/>
        <end position="74"/>
    </location>
</feature>
<proteinExistence type="predicted"/>
<gene>
    <name evidence="2" type="ORF">UFOPK1392_01740</name>
    <name evidence="3" type="ORF">UFOPK3733_02443</name>
</gene>
<dbReference type="EMBL" id="CAEMXZ010000090">
    <property type="protein sequence ID" value="CAB4323977.1"/>
    <property type="molecule type" value="Genomic_DNA"/>
</dbReference>
<dbReference type="EMBL" id="CAFBNC010000229">
    <property type="protein sequence ID" value="CAB4960842.1"/>
    <property type="molecule type" value="Genomic_DNA"/>
</dbReference>
<keyword evidence="1" id="KW-0812">Transmembrane</keyword>
<protein>
    <submittedName>
        <fullName evidence="2">Unannotated protein</fullName>
    </submittedName>
</protein>
<evidence type="ECO:0000256" key="1">
    <source>
        <dbReference type="SAM" id="Phobius"/>
    </source>
</evidence>